<dbReference type="PANTHER" id="PTHR43027:SF2">
    <property type="entry name" value="TRANSPORT PERMEASE PROTEIN"/>
    <property type="match status" value="1"/>
</dbReference>
<keyword evidence="6" id="KW-0813">Transport</keyword>
<dbReference type="Proteomes" id="UP001596455">
    <property type="component" value="Unassembled WGS sequence"/>
</dbReference>
<comment type="caution">
    <text evidence="8">The sequence shown here is derived from an EMBL/GenBank/DDBJ whole genome shotgun (WGS) entry which is preliminary data.</text>
</comment>
<dbReference type="InterPro" id="IPR000412">
    <property type="entry name" value="ABC_2_transport"/>
</dbReference>
<dbReference type="InterPro" id="IPR052902">
    <property type="entry name" value="ABC-2_transporter"/>
</dbReference>
<feature type="transmembrane region" description="Helical" evidence="6">
    <location>
        <begin position="159"/>
        <end position="180"/>
    </location>
</feature>
<keyword evidence="5" id="KW-0046">Antibiotic resistance</keyword>
<dbReference type="InterPro" id="IPR013525">
    <property type="entry name" value="ABC2_TM"/>
</dbReference>
<evidence type="ECO:0000256" key="6">
    <source>
        <dbReference type="RuleBase" id="RU361157"/>
    </source>
</evidence>
<comment type="similarity">
    <text evidence="6">Belongs to the ABC-2 integral membrane protein family.</text>
</comment>
<dbReference type="RefSeq" id="WP_382393410.1">
    <property type="nucleotide sequence ID" value="NZ_JBHTCQ010000001.1"/>
</dbReference>
<organism evidence="8 9">
    <name type="scientific">Georgenia alba</name>
    <dbReference type="NCBI Taxonomy" id="2233858"/>
    <lineage>
        <taxon>Bacteria</taxon>
        <taxon>Bacillati</taxon>
        <taxon>Actinomycetota</taxon>
        <taxon>Actinomycetes</taxon>
        <taxon>Micrococcales</taxon>
        <taxon>Bogoriellaceae</taxon>
        <taxon>Georgenia</taxon>
    </lineage>
</organism>
<dbReference type="PROSITE" id="PS51012">
    <property type="entry name" value="ABC_TM2"/>
    <property type="match status" value="1"/>
</dbReference>
<dbReference type="EMBL" id="JBHTCQ010000001">
    <property type="protein sequence ID" value="MFC7405250.1"/>
    <property type="molecule type" value="Genomic_DNA"/>
</dbReference>
<evidence type="ECO:0000313" key="9">
    <source>
        <dbReference type="Proteomes" id="UP001596455"/>
    </source>
</evidence>
<evidence type="ECO:0000256" key="2">
    <source>
        <dbReference type="ARBA" id="ARBA00022692"/>
    </source>
</evidence>
<protein>
    <recommendedName>
        <fullName evidence="6">Transport permease protein</fullName>
    </recommendedName>
</protein>
<reference evidence="9" key="1">
    <citation type="journal article" date="2019" name="Int. J. Syst. Evol. Microbiol.">
        <title>The Global Catalogue of Microorganisms (GCM) 10K type strain sequencing project: providing services to taxonomists for standard genome sequencing and annotation.</title>
        <authorList>
            <consortium name="The Broad Institute Genomics Platform"/>
            <consortium name="The Broad Institute Genome Sequencing Center for Infectious Disease"/>
            <person name="Wu L."/>
            <person name="Ma J."/>
        </authorList>
    </citation>
    <scope>NUCLEOTIDE SEQUENCE [LARGE SCALE GENOMIC DNA]</scope>
    <source>
        <strain evidence="9">JCM 1490</strain>
    </source>
</reference>
<feature type="domain" description="ABC transmembrane type-2" evidence="7">
    <location>
        <begin position="35"/>
        <end position="265"/>
    </location>
</feature>
<evidence type="ECO:0000256" key="1">
    <source>
        <dbReference type="ARBA" id="ARBA00004141"/>
    </source>
</evidence>
<feature type="transmembrane region" description="Helical" evidence="6">
    <location>
        <begin position="75"/>
        <end position="99"/>
    </location>
</feature>
<name>A0ABW2Q765_9MICO</name>
<evidence type="ECO:0000313" key="8">
    <source>
        <dbReference type="EMBL" id="MFC7405250.1"/>
    </source>
</evidence>
<dbReference type="Pfam" id="PF01061">
    <property type="entry name" value="ABC2_membrane"/>
    <property type="match status" value="1"/>
</dbReference>
<dbReference type="InterPro" id="IPR047817">
    <property type="entry name" value="ABC2_TM_bact-type"/>
</dbReference>
<keyword evidence="4 6" id="KW-0472">Membrane</keyword>
<dbReference type="PIRSF" id="PIRSF006648">
    <property type="entry name" value="DrrB"/>
    <property type="match status" value="1"/>
</dbReference>
<feature type="transmembrane region" description="Helical" evidence="6">
    <location>
        <begin position="36"/>
        <end position="55"/>
    </location>
</feature>
<dbReference type="PANTHER" id="PTHR43027">
    <property type="entry name" value="DOXORUBICIN RESISTANCE ABC TRANSPORTER PERMEASE PROTEIN DRRC-RELATED"/>
    <property type="match status" value="1"/>
</dbReference>
<dbReference type="PRINTS" id="PR00164">
    <property type="entry name" value="ABC2TRNSPORT"/>
</dbReference>
<evidence type="ECO:0000259" key="7">
    <source>
        <dbReference type="PROSITE" id="PS51012"/>
    </source>
</evidence>
<feature type="transmembrane region" description="Helical" evidence="6">
    <location>
        <begin position="120"/>
        <end position="147"/>
    </location>
</feature>
<feature type="transmembrane region" description="Helical" evidence="6">
    <location>
        <begin position="192"/>
        <end position="210"/>
    </location>
</feature>
<keyword evidence="9" id="KW-1185">Reference proteome</keyword>
<proteinExistence type="inferred from homology"/>
<comment type="subcellular location">
    <subcellularLocation>
        <location evidence="6">Cell membrane</location>
        <topology evidence="6">Multi-pass membrane protein</topology>
    </subcellularLocation>
    <subcellularLocation>
        <location evidence="1">Membrane</location>
        <topology evidence="1">Multi-pass membrane protein</topology>
    </subcellularLocation>
</comment>
<evidence type="ECO:0000256" key="3">
    <source>
        <dbReference type="ARBA" id="ARBA00022989"/>
    </source>
</evidence>
<accession>A0ABW2Q765</accession>
<gene>
    <name evidence="8" type="ORF">ACFQQL_09040</name>
</gene>
<keyword evidence="3 6" id="KW-1133">Transmembrane helix</keyword>
<evidence type="ECO:0000256" key="5">
    <source>
        <dbReference type="ARBA" id="ARBA00023251"/>
    </source>
</evidence>
<evidence type="ECO:0000256" key="4">
    <source>
        <dbReference type="ARBA" id="ARBA00023136"/>
    </source>
</evidence>
<sequence>MTTATAPRVSRPSFMGRGLGKLVGTETRMFLREPGAMFFSLAFPSVLLLGVGFLIPGLRDPITEPGPMQGMQGVVYMLPSVLAAAIAAPALTTLPVSIAGYREQGVLKRLSTTPMRPQGLLVAHVVLGVACFLVAAAVAVALAMLAFDVPAPRQLGTVLLGAVLAAAATFGVGLVIAAVAPRGNAAQGMGMLLYFPMLFLAGLWTPGPVMPDVVESIATWTPLGAASQAFEDGWFTGDFPVVQLLVMAAYVAVLYPIAAKLFRWS</sequence>
<feature type="transmembrane region" description="Helical" evidence="6">
    <location>
        <begin position="241"/>
        <end position="262"/>
    </location>
</feature>
<keyword evidence="2 6" id="KW-0812">Transmembrane</keyword>
<keyword evidence="6" id="KW-1003">Cell membrane</keyword>